<name>A0A4Z1JW85_9HELO</name>
<reference evidence="2 3" key="1">
    <citation type="submission" date="2017-12" db="EMBL/GenBank/DDBJ databases">
        <title>Comparative genomics of Botrytis spp.</title>
        <authorList>
            <person name="Valero-Jimenez C.A."/>
            <person name="Tapia P."/>
            <person name="Veloso J."/>
            <person name="Silva-Moreno E."/>
            <person name="Staats M."/>
            <person name="Valdes J.H."/>
            <person name="Van Kan J.A.L."/>
        </authorList>
    </citation>
    <scope>NUCLEOTIDE SEQUENCE [LARGE SCALE GENOMIC DNA]</scope>
    <source>
        <strain evidence="2 3">Be9601</strain>
    </source>
</reference>
<proteinExistence type="predicted"/>
<dbReference type="EMBL" id="PQXM01000208">
    <property type="protein sequence ID" value="TGO75512.1"/>
    <property type="molecule type" value="Genomic_DNA"/>
</dbReference>
<evidence type="ECO:0000313" key="3">
    <source>
        <dbReference type="Proteomes" id="UP000297229"/>
    </source>
</evidence>
<keyword evidence="1" id="KW-0732">Signal</keyword>
<feature type="signal peptide" evidence="1">
    <location>
        <begin position="1"/>
        <end position="24"/>
    </location>
</feature>
<dbReference type="AlphaFoldDB" id="A0A4Z1JW85"/>
<dbReference type="Proteomes" id="UP000297229">
    <property type="component" value="Unassembled WGS sequence"/>
</dbReference>
<organism evidence="2 3">
    <name type="scientific">Botrytis elliptica</name>
    <dbReference type="NCBI Taxonomy" id="278938"/>
    <lineage>
        <taxon>Eukaryota</taxon>
        <taxon>Fungi</taxon>
        <taxon>Dikarya</taxon>
        <taxon>Ascomycota</taxon>
        <taxon>Pezizomycotina</taxon>
        <taxon>Leotiomycetes</taxon>
        <taxon>Helotiales</taxon>
        <taxon>Sclerotiniaceae</taxon>
        <taxon>Botrytis</taxon>
    </lineage>
</organism>
<evidence type="ECO:0000313" key="2">
    <source>
        <dbReference type="EMBL" id="TGO75512.1"/>
    </source>
</evidence>
<feature type="chain" id="PRO_5021481564" description="Secreted protein" evidence="1">
    <location>
        <begin position="25"/>
        <end position="83"/>
    </location>
</feature>
<gene>
    <name evidence="2" type="ORF">BELL_0209g00080</name>
</gene>
<protein>
    <recommendedName>
        <fullName evidence="4">Secreted protein</fullName>
    </recommendedName>
</protein>
<evidence type="ECO:0008006" key="4">
    <source>
        <dbReference type="Google" id="ProtNLM"/>
    </source>
</evidence>
<evidence type="ECO:0000256" key="1">
    <source>
        <dbReference type="SAM" id="SignalP"/>
    </source>
</evidence>
<comment type="caution">
    <text evidence="2">The sequence shown here is derived from an EMBL/GenBank/DDBJ whole genome shotgun (WGS) entry which is preliminary data.</text>
</comment>
<sequence length="83" mass="8981">MGLCFSSRWMNLGLSALLSALVYSAYPGKFNNVTLTRNLSALKPNSGEFLGSLSQEHTILHEIETKPCVVSYGTVPFMLVTGA</sequence>
<keyword evidence="3" id="KW-1185">Reference proteome</keyword>
<accession>A0A4Z1JW85</accession>